<dbReference type="GO" id="GO:0050660">
    <property type="term" value="F:flavin adenine dinucleotide binding"/>
    <property type="evidence" value="ECO:0007669"/>
    <property type="project" value="InterPro"/>
</dbReference>
<dbReference type="InterPro" id="IPR012132">
    <property type="entry name" value="GMC_OxRdtase"/>
</dbReference>
<dbReference type="PROSITE" id="PS00624">
    <property type="entry name" value="GMC_OXRED_2"/>
    <property type="match status" value="1"/>
</dbReference>
<keyword evidence="7" id="KW-1185">Reference proteome</keyword>
<dbReference type="GO" id="GO:0016614">
    <property type="term" value="F:oxidoreductase activity, acting on CH-OH group of donors"/>
    <property type="evidence" value="ECO:0007669"/>
    <property type="project" value="InterPro"/>
</dbReference>
<feature type="domain" description="Glucose-methanol-choline oxidoreductase N-terminal" evidence="4">
    <location>
        <begin position="141"/>
        <end position="164"/>
    </location>
</feature>
<evidence type="ECO:0000313" key="6">
    <source>
        <dbReference type="EMBL" id="KAJ8711267.1"/>
    </source>
</evidence>
<dbReference type="PANTHER" id="PTHR11552:SF217">
    <property type="entry name" value="GLUCOSE DEHYDROGENASE [FAD, QUINONE]"/>
    <property type="match status" value="1"/>
</dbReference>
<proteinExistence type="inferred from homology"/>
<dbReference type="Proteomes" id="UP001231518">
    <property type="component" value="Chromosome 21"/>
</dbReference>
<feature type="binding site" evidence="2">
    <location>
        <position position="147"/>
    </location>
    <ligand>
        <name>FAD</name>
        <dbReference type="ChEBI" id="CHEBI:57692"/>
    </ligand>
</feature>
<reference evidence="6" key="1">
    <citation type="submission" date="2023-03" db="EMBL/GenBank/DDBJ databases">
        <title>Chromosome-level genomes of two armyworms, Mythimna separata and Mythimna loreyi, provide insights into the biosynthesis and reception of sex pheromones.</title>
        <authorList>
            <person name="Zhao H."/>
        </authorList>
    </citation>
    <scope>NUCLEOTIDE SEQUENCE</scope>
    <source>
        <strain evidence="6">BeijingLab</strain>
        <tissue evidence="6">Pupa</tissue>
    </source>
</reference>
<dbReference type="PANTHER" id="PTHR11552">
    <property type="entry name" value="GLUCOSE-METHANOL-CHOLINE GMC OXIDOREDUCTASE"/>
    <property type="match status" value="1"/>
</dbReference>
<comment type="similarity">
    <text evidence="1 3">Belongs to the GMC oxidoreductase family.</text>
</comment>
<dbReference type="PROSITE" id="PS00623">
    <property type="entry name" value="GMC_OXRED_1"/>
    <property type="match status" value="1"/>
</dbReference>
<evidence type="ECO:0000313" key="7">
    <source>
        <dbReference type="Proteomes" id="UP001231518"/>
    </source>
</evidence>
<feature type="binding site" evidence="2">
    <location>
        <begin position="586"/>
        <end position="587"/>
    </location>
    <ligand>
        <name>FAD</name>
        <dbReference type="ChEBI" id="CHEBI:57692"/>
    </ligand>
</feature>
<dbReference type="Gene3D" id="3.50.50.60">
    <property type="entry name" value="FAD/NAD(P)-binding domain"/>
    <property type="match status" value="1"/>
</dbReference>
<name>A0AAD7YDK9_MYTSE</name>
<keyword evidence="2 3" id="KW-0274">FAD</keyword>
<dbReference type="PIRSF" id="PIRSF000137">
    <property type="entry name" value="Alcohol_oxidase"/>
    <property type="match status" value="1"/>
</dbReference>
<feature type="binding site" evidence="2">
    <location>
        <position position="283"/>
    </location>
    <ligand>
        <name>FAD</name>
        <dbReference type="ChEBI" id="CHEBI:57692"/>
    </ligand>
</feature>
<evidence type="ECO:0000256" key="3">
    <source>
        <dbReference type="RuleBase" id="RU003968"/>
    </source>
</evidence>
<dbReference type="AlphaFoldDB" id="A0AAD7YDK9"/>
<keyword evidence="3" id="KW-0285">Flavoprotein</keyword>
<dbReference type="InterPro" id="IPR007867">
    <property type="entry name" value="GMC_OxRtase_C"/>
</dbReference>
<evidence type="ECO:0000256" key="2">
    <source>
        <dbReference type="PIRSR" id="PIRSR000137-2"/>
    </source>
</evidence>
<dbReference type="InterPro" id="IPR036188">
    <property type="entry name" value="FAD/NAD-bd_sf"/>
</dbReference>
<dbReference type="SUPFAM" id="SSF54373">
    <property type="entry name" value="FAD-linked reductases, C-terminal domain"/>
    <property type="match status" value="1"/>
</dbReference>
<accession>A0AAD7YDK9</accession>
<gene>
    <name evidence="6" type="ORF">PYW07_008509</name>
</gene>
<dbReference type="EMBL" id="JARGEI010000022">
    <property type="protein sequence ID" value="KAJ8711267.1"/>
    <property type="molecule type" value="Genomic_DNA"/>
</dbReference>
<feature type="domain" description="Glucose-methanol-choline oxidoreductase N-terminal" evidence="5">
    <location>
        <begin position="319"/>
        <end position="333"/>
    </location>
</feature>
<organism evidence="6 7">
    <name type="scientific">Mythimna separata</name>
    <name type="common">Oriental armyworm</name>
    <name type="synonym">Pseudaletia separata</name>
    <dbReference type="NCBI Taxonomy" id="271217"/>
    <lineage>
        <taxon>Eukaryota</taxon>
        <taxon>Metazoa</taxon>
        <taxon>Ecdysozoa</taxon>
        <taxon>Arthropoda</taxon>
        <taxon>Hexapoda</taxon>
        <taxon>Insecta</taxon>
        <taxon>Pterygota</taxon>
        <taxon>Neoptera</taxon>
        <taxon>Endopterygota</taxon>
        <taxon>Lepidoptera</taxon>
        <taxon>Glossata</taxon>
        <taxon>Ditrysia</taxon>
        <taxon>Noctuoidea</taxon>
        <taxon>Noctuidae</taxon>
        <taxon>Noctuinae</taxon>
        <taxon>Hadenini</taxon>
        <taxon>Mythimna</taxon>
    </lineage>
</organism>
<evidence type="ECO:0000259" key="4">
    <source>
        <dbReference type="PROSITE" id="PS00623"/>
    </source>
</evidence>
<protein>
    <recommendedName>
        <fullName evidence="4 5">Glucose-methanol-choline oxidoreductase N-terminal domain-containing protein</fullName>
    </recommendedName>
</protein>
<evidence type="ECO:0000259" key="5">
    <source>
        <dbReference type="PROSITE" id="PS00624"/>
    </source>
</evidence>
<evidence type="ECO:0000256" key="1">
    <source>
        <dbReference type="ARBA" id="ARBA00010790"/>
    </source>
</evidence>
<comment type="cofactor">
    <cofactor evidence="2">
        <name>FAD</name>
        <dbReference type="ChEBI" id="CHEBI:57692"/>
    </cofactor>
</comment>
<sequence length="606" mass="66421">MVLAPQDCGCPIIEEGPSLVNSPVCPGNFLFMILLEQYLWGRCDISTPCKRIESVDQPKEAYDFIVVGAGAAGSIVAGRLSEDSNSDVLLIEGGGQSPLGVRIPSFYRTFWGNEDVDWGVRTVPADYCLDQGGKGCQWPLGKGLGGTSQLNGMMYHRGHPADYDDWVALGAEGWSWDEIKPFMDMAEGNKQVGTLVSGEYHSDSGKMPIQTFAHQPGPINDMKQAVKEAGRPLIQDMNNPNTPEGFCVAQAFNADGQRYTTARAYLEPKSVRPNLDVKLNSLVTRVLFDGDRAYGVEYIDENCITRTVNATKEVILSAGALNSPKILMYSGVGPREVLEPLGIPVLEDLPVGKTLKNHCGATLYFLLTAVNNTEALDWNALTDYLLKREGPMSSTGITQFTGLLYSSYANRSLLQPDLQFFFNGLYAECSKTGVIGEKAGDCPNAGYNVSANAVALLPRSVGWMTINSSDPTDPALYFPNFFSHPDDMAMIKEGLLHLRDIFYTETLQEKYKIVLDPTQLGDCEELDVWSDEWLECIIRYHTDPQNHQLGTAAMGLVTNPQLQVLNLRGIRVCDAAAMPSQPTGNPQGAIMGVAERCAHFLKEAWK</sequence>
<dbReference type="Pfam" id="PF05199">
    <property type="entry name" value="GMC_oxred_C"/>
    <property type="match status" value="1"/>
</dbReference>
<dbReference type="Pfam" id="PF00732">
    <property type="entry name" value="GMC_oxred_N"/>
    <property type="match status" value="1"/>
</dbReference>
<dbReference type="Gene3D" id="3.30.560.10">
    <property type="entry name" value="Glucose Oxidase, domain 3"/>
    <property type="match status" value="1"/>
</dbReference>
<comment type="caution">
    <text evidence="6">The sequence shown here is derived from an EMBL/GenBank/DDBJ whole genome shotgun (WGS) entry which is preliminary data.</text>
</comment>
<dbReference type="SUPFAM" id="SSF51905">
    <property type="entry name" value="FAD/NAD(P)-binding domain"/>
    <property type="match status" value="1"/>
</dbReference>
<dbReference type="InterPro" id="IPR000172">
    <property type="entry name" value="GMC_OxRdtase_N"/>
</dbReference>